<keyword evidence="3" id="KW-1185">Reference proteome</keyword>
<proteinExistence type="predicted"/>
<evidence type="ECO:0000259" key="1">
    <source>
        <dbReference type="Pfam" id="PF12275"/>
    </source>
</evidence>
<dbReference type="Proteomes" id="UP000063699">
    <property type="component" value="Chromosome"/>
</dbReference>
<dbReference type="RefSeq" id="WP_054293024.1">
    <property type="nucleotide sequence ID" value="NZ_CP012752.1"/>
</dbReference>
<dbReference type="Pfam" id="PF12275">
    <property type="entry name" value="DUF3616"/>
    <property type="match status" value="1"/>
</dbReference>
<evidence type="ECO:0000313" key="2">
    <source>
        <dbReference type="EMBL" id="ALG11123.1"/>
    </source>
</evidence>
<reference evidence="2 3" key="1">
    <citation type="submission" date="2015-07" db="EMBL/GenBank/DDBJ databases">
        <title>Genome sequencing of Kibdelosporangium phytohabitans.</title>
        <authorList>
            <person name="Qin S."/>
            <person name="Xing K."/>
        </authorList>
    </citation>
    <scope>NUCLEOTIDE SEQUENCE [LARGE SCALE GENOMIC DNA]</scope>
    <source>
        <strain evidence="2 3">KLBMP1111</strain>
    </source>
</reference>
<dbReference type="KEGG" id="kphy:AOZ06_33360"/>
<organism evidence="2 3">
    <name type="scientific">Kibdelosporangium phytohabitans</name>
    <dbReference type="NCBI Taxonomy" id="860235"/>
    <lineage>
        <taxon>Bacteria</taxon>
        <taxon>Bacillati</taxon>
        <taxon>Actinomycetota</taxon>
        <taxon>Actinomycetes</taxon>
        <taxon>Pseudonocardiales</taxon>
        <taxon>Pseudonocardiaceae</taxon>
        <taxon>Kibdelosporangium</taxon>
    </lineage>
</organism>
<dbReference type="InterPro" id="IPR022060">
    <property type="entry name" value="DUF3616"/>
</dbReference>
<accession>A0A0N9I5E4</accession>
<name>A0A0N9I5E4_9PSEU</name>
<dbReference type="OrthoDB" id="423529at2"/>
<dbReference type="AlphaFoldDB" id="A0A0N9I5E4"/>
<evidence type="ECO:0000313" key="3">
    <source>
        <dbReference type="Proteomes" id="UP000063699"/>
    </source>
</evidence>
<dbReference type="EMBL" id="CP012752">
    <property type="protein sequence ID" value="ALG11123.1"/>
    <property type="molecule type" value="Genomic_DNA"/>
</dbReference>
<dbReference type="STRING" id="860235.AOZ06_33360"/>
<sequence>MTVNRQVRLRFETGAVEAQTHVNLSAVRSDGRYLWIAGDETATIERLTADEIGRPTEYAEHVTFPLPDVIKLPGQADEEVDVEGLTRVGPYLWAVGSHSAKRKKLKREHSDAKSAKRLASVSSEPSRRVLARLAIEDDEPVAETSEGHTSAALGRPGLFDLLDDDDHLAPFLAIPGKDNGLDIEGIAAAGEPGHERVFLGLRGPVLRGWAVILQLAPRAHGTELELEKIDGERYVKHFIDLDGLGVRDLCVHGDDLLILAGPSMDLDGPVRIYRWRDAADLKTADVVHRDELERVLDLPYGEGDDHAEGIALLPDNELLVVYDSPAKARLTEPGVVLADVVSLPS</sequence>
<protein>
    <recommendedName>
        <fullName evidence="1">DUF3616 domain-containing protein</fullName>
    </recommendedName>
</protein>
<feature type="domain" description="DUF3616" evidence="1">
    <location>
        <begin position="23"/>
        <end position="339"/>
    </location>
</feature>
<gene>
    <name evidence="2" type="ORF">AOZ06_33360</name>
</gene>